<evidence type="ECO:0000256" key="1">
    <source>
        <dbReference type="SAM" id="Coils"/>
    </source>
</evidence>
<name>A0A067KPN8_JATCU</name>
<feature type="coiled-coil region" evidence="1">
    <location>
        <begin position="52"/>
        <end position="79"/>
    </location>
</feature>
<dbReference type="OrthoDB" id="2014339at2759"/>
<dbReference type="Proteomes" id="UP000027138">
    <property type="component" value="Unassembled WGS sequence"/>
</dbReference>
<accession>A0A067KPN8</accession>
<keyword evidence="3" id="KW-1185">Reference proteome</keyword>
<organism evidence="2 3">
    <name type="scientific">Jatropha curcas</name>
    <name type="common">Barbados nut</name>
    <dbReference type="NCBI Taxonomy" id="180498"/>
    <lineage>
        <taxon>Eukaryota</taxon>
        <taxon>Viridiplantae</taxon>
        <taxon>Streptophyta</taxon>
        <taxon>Embryophyta</taxon>
        <taxon>Tracheophyta</taxon>
        <taxon>Spermatophyta</taxon>
        <taxon>Magnoliopsida</taxon>
        <taxon>eudicotyledons</taxon>
        <taxon>Gunneridae</taxon>
        <taxon>Pentapetalae</taxon>
        <taxon>rosids</taxon>
        <taxon>fabids</taxon>
        <taxon>Malpighiales</taxon>
        <taxon>Euphorbiaceae</taxon>
        <taxon>Crotonoideae</taxon>
        <taxon>Jatropheae</taxon>
        <taxon>Jatropha</taxon>
    </lineage>
</organism>
<evidence type="ECO:0000313" key="3">
    <source>
        <dbReference type="Proteomes" id="UP000027138"/>
    </source>
</evidence>
<dbReference type="KEGG" id="jcu:105637796"/>
<gene>
    <name evidence="2" type="ORF">JCGZ_07325</name>
</gene>
<dbReference type="AlphaFoldDB" id="A0A067KPN8"/>
<sequence>MLILACASSLYPLPTPSYQFSHHCAYFPPIVAVPKHCLYARTGASLFCGKQNRALSVNMQSMDREIEEAQENFDGYEDDYGSENSFSSDNGFGGREEEKDYDRDPELAEILGSCLDNPEKARKRMEERLRRKRNKVLHTKTGSNIPVKVTLNKFNFSNSYIWFEFYNAPLERDVTLICDAIRSWHIIGRLGGCNSMNMQLSQSTFDRRPNYDAIQGANVTPTTFYNIGDFEIQDNLARIWVDIGITEPLILDILINALTQISSDYVGIKQLVFGGSEFENWKENWTSEDAGCSVQKI</sequence>
<evidence type="ECO:0000313" key="2">
    <source>
        <dbReference type="EMBL" id="KDP33754.1"/>
    </source>
</evidence>
<keyword evidence="1" id="KW-0175">Coiled coil</keyword>
<reference evidence="2 3" key="1">
    <citation type="journal article" date="2014" name="PLoS ONE">
        <title>Global Analysis of Gene Expression Profiles in Physic Nut (Jatropha curcas L.) Seedlings Exposed to Salt Stress.</title>
        <authorList>
            <person name="Zhang L."/>
            <person name="Zhang C."/>
            <person name="Wu P."/>
            <person name="Chen Y."/>
            <person name="Li M."/>
            <person name="Jiang H."/>
            <person name="Wu G."/>
        </authorList>
    </citation>
    <scope>NUCLEOTIDE SEQUENCE [LARGE SCALE GENOMIC DNA]</scope>
    <source>
        <strain evidence="3">cv. GZQX0401</strain>
        <tissue evidence="2">Young leaves</tissue>
    </source>
</reference>
<dbReference type="Pfam" id="PF12049">
    <property type="entry name" value="DUF3531"/>
    <property type="match status" value="1"/>
</dbReference>
<dbReference type="STRING" id="180498.A0A067KPN8"/>
<dbReference type="PANTHER" id="PTHR46737">
    <property type="entry name" value="OS02G0827600 PROTEIN"/>
    <property type="match status" value="1"/>
</dbReference>
<dbReference type="InterPro" id="IPR021920">
    <property type="entry name" value="DUF3531"/>
</dbReference>
<dbReference type="PANTHER" id="PTHR46737:SF3">
    <property type="entry name" value="OXIDOREDUCTASE_TRANSITION METAL ION-BINDING PROTEIN (DUF3531)"/>
    <property type="match status" value="1"/>
</dbReference>
<dbReference type="EMBL" id="KK914539">
    <property type="protein sequence ID" value="KDP33754.1"/>
    <property type="molecule type" value="Genomic_DNA"/>
</dbReference>
<proteinExistence type="predicted"/>
<protein>
    <submittedName>
        <fullName evidence="2">Uncharacterized protein</fullName>
    </submittedName>
</protein>